<keyword evidence="5" id="KW-0676">Redox-active center</keyword>
<keyword evidence="2" id="KW-0201">Cytochrome c-type biogenesis</keyword>
<evidence type="ECO:0000256" key="5">
    <source>
        <dbReference type="ARBA" id="ARBA00023284"/>
    </source>
</evidence>
<evidence type="ECO:0000259" key="7">
    <source>
        <dbReference type="PROSITE" id="PS51352"/>
    </source>
</evidence>
<dbReference type="CDD" id="cd02966">
    <property type="entry name" value="TlpA_like_family"/>
    <property type="match status" value="1"/>
</dbReference>
<accession>A0ABY2FJA0</accession>
<dbReference type="Gene3D" id="3.40.30.10">
    <property type="entry name" value="Glutaredoxin"/>
    <property type="match status" value="1"/>
</dbReference>
<dbReference type="PANTHER" id="PTHR42852">
    <property type="entry name" value="THIOL:DISULFIDE INTERCHANGE PROTEIN DSBE"/>
    <property type="match status" value="1"/>
</dbReference>
<dbReference type="InterPro" id="IPR017937">
    <property type="entry name" value="Thioredoxin_CS"/>
</dbReference>
<feature type="signal peptide" evidence="6">
    <location>
        <begin position="1"/>
        <end position="24"/>
    </location>
</feature>
<proteinExistence type="predicted"/>
<dbReference type="RefSeq" id="WP_134125786.1">
    <property type="nucleotide sequence ID" value="NZ_SODU01000001.1"/>
</dbReference>
<keyword evidence="6" id="KW-0732">Signal</keyword>
<keyword evidence="3" id="KW-0812">Transmembrane</keyword>
<evidence type="ECO:0000313" key="9">
    <source>
        <dbReference type="Proteomes" id="UP000295060"/>
    </source>
</evidence>
<evidence type="ECO:0000256" key="1">
    <source>
        <dbReference type="ARBA" id="ARBA00004196"/>
    </source>
</evidence>
<dbReference type="Proteomes" id="UP000295060">
    <property type="component" value="Unassembled WGS sequence"/>
</dbReference>
<keyword evidence="9" id="KW-1185">Reference proteome</keyword>
<dbReference type="SUPFAM" id="SSF52833">
    <property type="entry name" value="Thioredoxin-like"/>
    <property type="match status" value="1"/>
</dbReference>
<comment type="caution">
    <text evidence="8">The sequence shown here is derived from an EMBL/GenBank/DDBJ whole genome shotgun (WGS) entry which is preliminary data.</text>
</comment>
<dbReference type="PANTHER" id="PTHR42852:SF6">
    <property type="entry name" value="THIOL:DISULFIDE INTERCHANGE PROTEIN DSBE"/>
    <property type="match status" value="1"/>
</dbReference>
<evidence type="ECO:0000256" key="2">
    <source>
        <dbReference type="ARBA" id="ARBA00022748"/>
    </source>
</evidence>
<dbReference type="PROSITE" id="PS51352">
    <property type="entry name" value="THIOREDOXIN_2"/>
    <property type="match status" value="1"/>
</dbReference>
<evidence type="ECO:0000313" key="8">
    <source>
        <dbReference type="EMBL" id="TDW92874.1"/>
    </source>
</evidence>
<evidence type="ECO:0000256" key="4">
    <source>
        <dbReference type="ARBA" id="ARBA00023157"/>
    </source>
</evidence>
<organism evidence="8 9">
    <name type="scientific">Kribbella pratensis</name>
    <dbReference type="NCBI Taxonomy" id="2512112"/>
    <lineage>
        <taxon>Bacteria</taxon>
        <taxon>Bacillati</taxon>
        <taxon>Actinomycetota</taxon>
        <taxon>Actinomycetes</taxon>
        <taxon>Propionibacteriales</taxon>
        <taxon>Kribbellaceae</taxon>
        <taxon>Kribbella</taxon>
    </lineage>
</organism>
<keyword evidence="8" id="KW-0413">Isomerase</keyword>
<dbReference type="InterPro" id="IPR036249">
    <property type="entry name" value="Thioredoxin-like_sf"/>
</dbReference>
<evidence type="ECO:0000256" key="6">
    <source>
        <dbReference type="SAM" id="SignalP"/>
    </source>
</evidence>
<keyword evidence="3" id="KW-0735">Signal-anchor</keyword>
<sequence>MRCLLVVFAGAMLTVTGCSSGQHATQARPGHTGFASSTGNVTVFAPAEREQAPALSGKTLDDKTWSLSDQRGKVVVLNVWGSWCPPCRKEAPDLVAAAKELGPSVRFIGLNTRELTKPAPRRFVAELGLTYPSLFDPSGKLLLGFGKQIRPSAIPTTLVIDKNGKVAARVLGEVTKQTLIELVNDAG</sequence>
<name>A0ABY2FJA0_9ACTN</name>
<dbReference type="PROSITE" id="PS51257">
    <property type="entry name" value="PROKAR_LIPOPROTEIN"/>
    <property type="match status" value="1"/>
</dbReference>
<dbReference type="Pfam" id="PF08534">
    <property type="entry name" value="Redoxin"/>
    <property type="match status" value="1"/>
</dbReference>
<dbReference type="EMBL" id="SODU01000001">
    <property type="protein sequence ID" value="TDW92874.1"/>
    <property type="molecule type" value="Genomic_DNA"/>
</dbReference>
<comment type="subcellular location">
    <subcellularLocation>
        <location evidence="1">Cell envelope</location>
    </subcellularLocation>
</comment>
<reference evidence="8 9" key="1">
    <citation type="submission" date="2019-03" db="EMBL/GenBank/DDBJ databases">
        <title>Genomic Encyclopedia of Type Strains, Phase III (KMG-III): the genomes of soil and plant-associated and newly described type strains.</title>
        <authorList>
            <person name="Whitman W."/>
        </authorList>
    </citation>
    <scope>NUCLEOTIDE SEQUENCE [LARGE SCALE GENOMIC DNA]</scope>
    <source>
        <strain evidence="8 9">VKMAc-2574</strain>
    </source>
</reference>
<keyword evidence="4" id="KW-1015">Disulfide bond</keyword>
<gene>
    <name evidence="8" type="ORF">EV137_0140</name>
</gene>
<feature type="domain" description="Thioredoxin" evidence="7">
    <location>
        <begin position="46"/>
        <end position="187"/>
    </location>
</feature>
<dbReference type="PROSITE" id="PS00194">
    <property type="entry name" value="THIOREDOXIN_1"/>
    <property type="match status" value="1"/>
</dbReference>
<dbReference type="InterPro" id="IPR050553">
    <property type="entry name" value="Thioredoxin_ResA/DsbE_sf"/>
</dbReference>
<dbReference type="GO" id="GO:0016853">
    <property type="term" value="F:isomerase activity"/>
    <property type="evidence" value="ECO:0007669"/>
    <property type="project" value="UniProtKB-KW"/>
</dbReference>
<feature type="chain" id="PRO_5046603319" evidence="6">
    <location>
        <begin position="25"/>
        <end position="187"/>
    </location>
</feature>
<dbReference type="InterPro" id="IPR013766">
    <property type="entry name" value="Thioredoxin_domain"/>
</dbReference>
<protein>
    <submittedName>
        <fullName evidence="8">Thiol-disulfide isomerase/thioredoxin</fullName>
    </submittedName>
</protein>
<dbReference type="InterPro" id="IPR013740">
    <property type="entry name" value="Redoxin"/>
</dbReference>
<evidence type="ECO:0000256" key="3">
    <source>
        <dbReference type="ARBA" id="ARBA00022968"/>
    </source>
</evidence>